<dbReference type="Pfam" id="PF09340">
    <property type="entry name" value="NuA4"/>
    <property type="match status" value="1"/>
</dbReference>
<dbReference type="GO" id="GO:0005634">
    <property type="term" value="C:nucleus"/>
    <property type="evidence" value="ECO:0007669"/>
    <property type="project" value="UniProtKB-SubCell"/>
</dbReference>
<evidence type="ECO:0000256" key="3">
    <source>
        <dbReference type="ARBA" id="ARBA00022853"/>
    </source>
</evidence>
<feature type="region of interest" description="Disordered" evidence="9">
    <location>
        <begin position="84"/>
        <end position="145"/>
    </location>
</feature>
<protein>
    <recommendedName>
        <fullName evidence="11">Chromatin modification-related protein MEAF6</fullName>
    </recommendedName>
</protein>
<comment type="similarity">
    <text evidence="2">Belongs to the EAF6 family.</text>
</comment>
<keyword evidence="4" id="KW-0805">Transcription regulation</keyword>
<keyword evidence="3" id="KW-0156">Chromatin regulator</keyword>
<feature type="coiled-coil region" evidence="8">
    <location>
        <begin position="4"/>
        <end position="31"/>
    </location>
</feature>
<keyword evidence="5 8" id="KW-0175">Coiled coil</keyword>
<dbReference type="AlphaFoldDB" id="A0A7S2H359"/>
<evidence type="ECO:0000256" key="5">
    <source>
        <dbReference type="ARBA" id="ARBA00023054"/>
    </source>
</evidence>
<evidence type="ECO:0008006" key="11">
    <source>
        <dbReference type="Google" id="ProtNLM"/>
    </source>
</evidence>
<keyword evidence="7" id="KW-0539">Nucleus</keyword>
<evidence type="ECO:0000256" key="6">
    <source>
        <dbReference type="ARBA" id="ARBA00023163"/>
    </source>
</evidence>
<name>A0A7S2H359_9STRA</name>
<proteinExistence type="inferred from homology"/>
<evidence type="ECO:0000256" key="2">
    <source>
        <dbReference type="ARBA" id="ARBA00010916"/>
    </source>
</evidence>
<evidence type="ECO:0000256" key="7">
    <source>
        <dbReference type="ARBA" id="ARBA00023242"/>
    </source>
</evidence>
<gene>
    <name evidence="10" type="ORF">DSPE1174_LOCUS29487</name>
</gene>
<dbReference type="GO" id="GO:0000123">
    <property type="term" value="C:histone acetyltransferase complex"/>
    <property type="evidence" value="ECO:0007669"/>
    <property type="project" value="InterPro"/>
</dbReference>
<evidence type="ECO:0000256" key="8">
    <source>
        <dbReference type="SAM" id="Coils"/>
    </source>
</evidence>
<accession>A0A7S2H359</accession>
<organism evidence="10">
    <name type="scientific">Octactis speculum</name>
    <dbReference type="NCBI Taxonomy" id="3111310"/>
    <lineage>
        <taxon>Eukaryota</taxon>
        <taxon>Sar</taxon>
        <taxon>Stramenopiles</taxon>
        <taxon>Ochrophyta</taxon>
        <taxon>Dictyochophyceae</taxon>
        <taxon>Dictyochales</taxon>
        <taxon>Dictyochaceae</taxon>
        <taxon>Octactis</taxon>
    </lineage>
</organism>
<evidence type="ECO:0000256" key="1">
    <source>
        <dbReference type="ARBA" id="ARBA00004123"/>
    </source>
</evidence>
<evidence type="ECO:0000256" key="9">
    <source>
        <dbReference type="SAM" id="MobiDB-lite"/>
    </source>
</evidence>
<evidence type="ECO:0000313" key="10">
    <source>
        <dbReference type="EMBL" id="CAD9479160.1"/>
    </source>
</evidence>
<feature type="compositionally biased region" description="Basic and acidic residues" evidence="9">
    <location>
        <begin position="104"/>
        <end position="116"/>
    </location>
</feature>
<dbReference type="PANTHER" id="PTHR13476">
    <property type="entry name" value="CHROMATIN MODIFICATION-RELATED PROTEIN MEAF6"/>
    <property type="match status" value="1"/>
</dbReference>
<reference evidence="10" key="1">
    <citation type="submission" date="2021-01" db="EMBL/GenBank/DDBJ databases">
        <authorList>
            <person name="Corre E."/>
            <person name="Pelletier E."/>
            <person name="Niang G."/>
            <person name="Scheremetjew M."/>
            <person name="Finn R."/>
            <person name="Kale V."/>
            <person name="Holt S."/>
            <person name="Cochrane G."/>
            <person name="Meng A."/>
            <person name="Brown T."/>
            <person name="Cohen L."/>
        </authorList>
    </citation>
    <scope>NUCLEOTIDE SEQUENCE</scope>
    <source>
        <strain evidence="10">CCMP1381</strain>
    </source>
</reference>
<sequence length="145" mass="16660">MKNLHGTKEKRDRLQQELLQIEKQIFDLETHYLEENKECGNVITGFSDFDDDWVPSGDRRRIFGNASRKDRLFSLSSLTSPATLTRTHKGKSSTMIGSPSDPLHYNDRVQDLDPRLLPDATHPSNRVDGKRAHRKRQKTKKGSES</sequence>
<dbReference type="InterPro" id="IPR015418">
    <property type="entry name" value="Eaf6"/>
</dbReference>
<dbReference type="EMBL" id="HBGS01056583">
    <property type="protein sequence ID" value="CAD9479160.1"/>
    <property type="molecule type" value="Transcribed_RNA"/>
</dbReference>
<comment type="subcellular location">
    <subcellularLocation>
        <location evidence="1">Nucleus</location>
    </subcellularLocation>
</comment>
<evidence type="ECO:0000256" key="4">
    <source>
        <dbReference type="ARBA" id="ARBA00023015"/>
    </source>
</evidence>
<keyword evidence="6" id="KW-0804">Transcription</keyword>
<feature type="compositionally biased region" description="Basic residues" evidence="9">
    <location>
        <begin position="131"/>
        <end position="145"/>
    </location>
</feature>
<dbReference type="GO" id="GO:0006325">
    <property type="term" value="P:chromatin organization"/>
    <property type="evidence" value="ECO:0007669"/>
    <property type="project" value="UniProtKB-KW"/>
</dbReference>